<evidence type="ECO:0000256" key="4">
    <source>
        <dbReference type="ARBA" id="ARBA00050776"/>
    </source>
</evidence>
<dbReference type="RefSeq" id="WP_344236918.1">
    <property type="nucleotide sequence ID" value="NZ_BAAAHH010000002.1"/>
</dbReference>
<comment type="caution">
    <text evidence="7">The sequence shown here is derived from an EMBL/GenBank/DDBJ whole genome shotgun (WGS) entry which is preliminary data.</text>
</comment>
<evidence type="ECO:0000313" key="7">
    <source>
        <dbReference type="EMBL" id="GAA0939890.1"/>
    </source>
</evidence>
<evidence type="ECO:0000256" key="3">
    <source>
        <dbReference type="ARBA" id="ARBA00022898"/>
    </source>
</evidence>
<dbReference type="InterPro" id="IPR015422">
    <property type="entry name" value="PyrdxlP-dep_Trfase_small"/>
</dbReference>
<evidence type="ECO:0000259" key="6">
    <source>
        <dbReference type="Pfam" id="PF00266"/>
    </source>
</evidence>
<accession>A0ABN1QAC4</accession>
<name>A0ABN1QAC4_9ACTN</name>
<keyword evidence="7" id="KW-0032">Aminotransferase</keyword>
<comment type="cofactor">
    <cofactor evidence="1 5">
        <name>pyridoxal 5'-phosphate</name>
        <dbReference type="ChEBI" id="CHEBI:597326"/>
    </cofactor>
</comment>
<keyword evidence="3" id="KW-0663">Pyridoxal phosphate</keyword>
<comment type="similarity">
    <text evidence="2">Belongs to the class-V pyridoxal-phosphate-dependent aminotransferase family. Csd subfamily.</text>
</comment>
<dbReference type="EMBL" id="BAAAHH010000002">
    <property type="protein sequence ID" value="GAA0939890.1"/>
    <property type="molecule type" value="Genomic_DNA"/>
</dbReference>
<feature type="domain" description="Aminotransferase class V" evidence="6">
    <location>
        <begin position="29"/>
        <end position="397"/>
    </location>
</feature>
<evidence type="ECO:0000256" key="5">
    <source>
        <dbReference type="RuleBase" id="RU004504"/>
    </source>
</evidence>
<sequence>MSVLTCIPKVVGADSPVPVPTGLLPYANFDYAASAPCLESVQEAVTRALPYYSSVHRGAGYASQVTTRAYEEARESVRAFLGGPQAVVFTRNTTDSFNLLARALPAPTSVVVFESEHHATQLPWRGAVRLPVPASPIEALRAADAALKACPQGPRLLVVTAASNVTGELWPVHELADVAHRNGARIAVDAAQLAPHRPLDASDLDYVALSGHKLYAPFGAGVLAGRADWLRAADPYLKGGGASRKVGSGGRVEWASDAEQRHEAGTPNVLGAIALAAACTALTGWDDLVAEEERLLGRLRAGLAELPEVRELSLWGADHPRVGIVSFTVAGHPARSVAEYLSNEHGIGVRDGKFCAHPLVRHLVGGTGRAEGCTDPDATAVRASIGLGTTDEHVDRLIAALRALTEQT</sequence>
<organism evidence="7 8">
    <name type="scientific">Actinocorallia libanotica</name>
    <dbReference type="NCBI Taxonomy" id="46162"/>
    <lineage>
        <taxon>Bacteria</taxon>
        <taxon>Bacillati</taxon>
        <taxon>Actinomycetota</taxon>
        <taxon>Actinomycetes</taxon>
        <taxon>Streptosporangiales</taxon>
        <taxon>Thermomonosporaceae</taxon>
        <taxon>Actinocorallia</taxon>
    </lineage>
</organism>
<dbReference type="InterPro" id="IPR000192">
    <property type="entry name" value="Aminotrans_V_dom"/>
</dbReference>
<dbReference type="Pfam" id="PF00266">
    <property type="entry name" value="Aminotran_5"/>
    <property type="match status" value="1"/>
</dbReference>
<dbReference type="GO" id="GO:0008483">
    <property type="term" value="F:transaminase activity"/>
    <property type="evidence" value="ECO:0007669"/>
    <property type="project" value="UniProtKB-KW"/>
</dbReference>
<dbReference type="InterPro" id="IPR020578">
    <property type="entry name" value="Aminotrans_V_PyrdxlP_BS"/>
</dbReference>
<proteinExistence type="inferred from homology"/>
<evidence type="ECO:0000256" key="2">
    <source>
        <dbReference type="ARBA" id="ARBA00010447"/>
    </source>
</evidence>
<dbReference type="InterPro" id="IPR015424">
    <property type="entry name" value="PyrdxlP-dep_Trfase"/>
</dbReference>
<keyword evidence="7" id="KW-0808">Transferase</keyword>
<dbReference type="InterPro" id="IPR015421">
    <property type="entry name" value="PyrdxlP-dep_Trfase_major"/>
</dbReference>
<dbReference type="SUPFAM" id="SSF53383">
    <property type="entry name" value="PLP-dependent transferases"/>
    <property type="match status" value="1"/>
</dbReference>
<dbReference type="Gene3D" id="3.40.640.10">
    <property type="entry name" value="Type I PLP-dependent aspartate aminotransferase-like (Major domain)"/>
    <property type="match status" value="1"/>
</dbReference>
<comment type="catalytic activity">
    <reaction evidence="4">
        <text>(sulfur carrier)-H + L-cysteine = (sulfur carrier)-SH + L-alanine</text>
        <dbReference type="Rhea" id="RHEA:43892"/>
        <dbReference type="Rhea" id="RHEA-COMP:14737"/>
        <dbReference type="Rhea" id="RHEA-COMP:14739"/>
        <dbReference type="ChEBI" id="CHEBI:29917"/>
        <dbReference type="ChEBI" id="CHEBI:35235"/>
        <dbReference type="ChEBI" id="CHEBI:57972"/>
        <dbReference type="ChEBI" id="CHEBI:64428"/>
        <dbReference type="EC" id="2.8.1.7"/>
    </reaction>
</comment>
<gene>
    <name evidence="7" type="ORF">GCM10009550_08790</name>
</gene>
<protein>
    <submittedName>
        <fullName evidence="7">Aminotransferase class V-fold PLP-dependent enzyme</fullName>
    </submittedName>
</protein>
<dbReference type="PROSITE" id="PS00595">
    <property type="entry name" value="AA_TRANSFER_CLASS_5"/>
    <property type="match status" value="1"/>
</dbReference>
<reference evidence="7 8" key="1">
    <citation type="journal article" date="2019" name="Int. J. Syst. Evol. Microbiol.">
        <title>The Global Catalogue of Microorganisms (GCM) 10K type strain sequencing project: providing services to taxonomists for standard genome sequencing and annotation.</title>
        <authorList>
            <consortium name="The Broad Institute Genomics Platform"/>
            <consortium name="The Broad Institute Genome Sequencing Center for Infectious Disease"/>
            <person name="Wu L."/>
            <person name="Ma J."/>
        </authorList>
    </citation>
    <scope>NUCLEOTIDE SEQUENCE [LARGE SCALE GENOMIC DNA]</scope>
    <source>
        <strain evidence="7 8">JCM 10696</strain>
    </source>
</reference>
<evidence type="ECO:0000256" key="1">
    <source>
        <dbReference type="ARBA" id="ARBA00001933"/>
    </source>
</evidence>
<dbReference type="PANTHER" id="PTHR43586:SF8">
    <property type="entry name" value="CYSTEINE DESULFURASE 1, CHLOROPLASTIC"/>
    <property type="match status" value="1"/>
</dbReference>
<dbReference type="PANTHER" id="PTHR43586">
    <property type="entry name" value="CYSTEINE DESULFURASE"/>
    <property type="match status" value="1"/>
</dbReference>
<evidence type="ECO:0000313" key="8">
    <source>
        <dbReference type="Proteomes" id="UP001500665"/>
    </source>
</evidence>
<dbReference type="Proteomes" id="UP001500665">
    <property type="component" value="Unassembled WGS sequence"/>
</dbReference>
<keyword evidence="8" id="KW-1185">Reference proteome</keyword>
<dbReference type="Gene3D" id="3.90.1150.10">
    <property type="entry name" value="Aspartate Aminotransferase, domain 1"/>
    <property type="match status" value="1"/>
</dbReference>